<evidence type="ECO:0000313" key="1">
    <source>
        <dbReference type="EMBL" id="EXC34508.1"/>
    </source>
</evidence>
<dbReference type="Proteomes" id="UP000030645">
    <property type="component" value="Unassembled WGS sequence"/>
</dbReference>
<keyword evidence="2" id="KW-1185">Reference proteome</keyword>
<name>W9SBC0_9ROSA</name>
<accession>W9SBC0</accession>
<dbReference type="SUPFAM" id="SSF52047">
    <property type="entry name" value="RNI-like"/>
    <property type="match status" value="1"/>
</dbReference>
<reference evidence="2" key="1">
    <citation type="submission" date="2013-01" db="EMBL/GenBank/DDBJ databases">
        <title>Draft Genome Sequence of a Mulberry Tree, Morus notabilis C.K. Schneid.</title>
        <authorList>
            <person name="He N."/>
            <person name="Zhao S."/>
        </authorList>
    </citation>
    <scope>NUCLEOTIDE SEQUENCE</scope>
</reference>
<proteinExistence type="predicted"/>
<dbReference type="AlphaFoldDB" id="W9SBC0"/>
<gene>
    <name evidence="1" type="ORF">L484_019105</name>
</gene>
<dbReference type="STRING" id="981085.W9SBC0"/>
<evidence type="ECO:0000313" key="2">
    <source>
        <dbReference type="Proteomes" id="UP000030645"/>
    </source>
</evidence>
<protein>
    <submittedName>
        <fullName evidence="1">Uncharacterized protein</fullName>
    </submittedName>
</protein>
<organism evidence="1 2">
    <name type="scientific">Morus notabilis</name>
    <dbReference type="NCBI Taxonomy" id="981085"/>
    <lineage>
        <taxon>Eukaryota</taxon>
        <taxon>Viridiplantae</taxon>
        <taxon>Streptophyta</taxon>
        <taxon>Embryophyta</taxon>
        <taxon>Tracheophyta</taxon>
        <taxon>Spermatophyta</taxon>
        <taxon>Magnoliopsida</taxon>
        <taxon>eudicotyledons</taxon>
        <taxon>Gunneridae</taxon>
        <taxon>Pentapetalae</taxon>
        <taxon>rosids</taxon>
        <taxon>fabids</taxon>
        <taxon>Rosales</taxon>
        <taxon>Moraceae</taxon>
        <taxon>Moreae</taxon>
        <taxon>Morus</taxon>
    </lineage>
</organism>
<dbReference type="EMBL" id="KE346350">
    <property type="protein sequence ID" value="EXC34508.1"/>
    <property type="molecule type" value="Genomic_DNA"/>
</dbReference>
<sequence>MSKLKILVILNQRISTDIIRETISGCPDLELLDIRGCLQVKLDDKLVENFPAALKILGPGQDHYDCYSGMSLSPTIFFLILTEMDFSIFDEIES</sequence>